<dbReference type="EMBL" id="OA898956">
    <property type="protein sequence ID" value="CAD7285568.1"/>
    <property type="molecule type" value="Genomic_DNA"/>
</dbReference>
<reference evidence="2" key="1">
    <citation type="submission" date="2020-11" db="EMBL/GenBank/DDBJ databases">
        <authorList>
            <person name="Tran Van P."/>
        </authorList>
    </citation>
    <scope>NUCLEOTIDE SEQUENCE</scope>
</reference>
<dbReference type="AlphaFoldDB" id="A0A7R9C3Z3"/>
<organism evidence="2">
    <name type="scientific">Notodromas monacha</name>
    <dbReference type="NCBI Taxonomy" id="399045"/>
    <lineage>
        <taxon>Eukaryota</taxon>
        <taxon>Metazoa</taxon>
        <taxon>Ecdysozoa</taxon>
        <taxon>Arthropoda</taxon>
        <taxon>Crustacea</taxon>
        <taxon>Oligostraca</taxon>
        <taxon>Ostracoda</taxon>
        <taxon>Podocopa</taxon>
        <taxon>Podocopida</taxon>
        <taxon>Cypridocopina</taxon>
        <taxon>Cypridoidea</taxon>
        <taxon>Cyprididae</taxon>
        <taxon>Notodromas</taxon>
    </lineage>
</organism>
<dbReference type="EMBL" id="CAJPEX010016919">
    <property type="protein sequence ID" value="CAG0925720.1"/>
    <property type="molecule type" value="Genomic_DNA"/>
</dbReference>
<dbReference type="InterPro" id="IPR000210">
    <property type="entry name" value="BTB/POZ_dom"/>
</dbReference>
<evidence type="ECO:0000313" key="2">
    <source>
        <dbReference type="EMBL" id="CAD7285568.1"/>
    </source>
</evidence>
<evidence type="ECO:0000313" key="3">
    <source>
        <dbReference type="Proteomes" id="UP000678499"/>
    </source>
</evidence>
<sequence length="87" mass="10096">MIAARCEFLKQKLRQTKNCKNLVPMVVQLPDADPVAFRFVLDYIYTDKIDPTKKFSDPYSNDVVLAMMDVYRLAVDVSVFFKLVMKV</sequence>
<protein>
    <recommendedName>
        <fullName evidence="1">BTB domain-containing protein</fullName>
    </recommendedName>
</protein>
<dbReference type="Gene3D" id="3.30.710.10">
    <property type="entry name" value="Potassium Channel Kv1.1, Chain A"/>
    <property type="match status" value="1"/>
</dbReference>
<dbReference type="SUPFAM" id="SSF54695">
    <property type="entry name" value="POZ domain"/>
    <property type="match status" value="1"/>
</dbReference>
<feature type="domain" description="BTB" evidence="1">
    <location>
        <begin position="1"/>
        <end position="53"/>
    </location>
</feature>
<dbReference type="Proteomes" id="UP000678499">
    <property type="component" value="Unassembled WGS sequence"/>
</dbReference>
<gene>
    <name evidence="2" type="ORF">NMOB1V02_LOCUS13170</name>
</gene>
<accession>A0A7R9C3Z3</accession>
<proteinExistence type="predicted"/>
<dbReference type="Pfam" id="PF00651">
    <property type="entry name" value="BTB"/>
    <property type="match status" value="1"/>
</dbReference>
<dbReference type="InterPro" id="IPR011333">
    <property type="entry name" value="SKP1/BTB/POZ_sf"/>
</dbReference>
<dbReference type="PROSITE" id="PS50097">
    <property type="entry name" value="BTB"/>
    <property type="match status" value="1"/>
</dbReference>
<keyword evidence="3" id="KW-1185">Reference proteome</keyword>
<name>A0A7R9C3Z3_9CRUS</name>
<evidence type="ECO:0000259" key="1">
    <source>
        <dbReference type="PROSITE" id="PS50097"/>
    </source>
</evidence>
<dbReference type="OrthoDB" id="10250130at2759"/>